<dbReference type="SUPFAM" id="SSF52833">
    <property type="entry name" value="Thioredoxin-like"/>
    <property type="match status" value="1"/>
</dbReference>
<sequence>MSLKEHFELMAAYNQWMNEKVYDAAGARFPLRTPAQHGKIPLLELDSGETLSESNAILYYLASGSDLYPHGGLAPGSGMAGSRCGTAEFQAYGLTQKPGPIYFSAGLAAPP</sequence>
<feature type="domain" description="GST N-terminal" evidence="1">
    <location>
        <begin position="1"/>
        <end position="69"/>
    </location>
</feature>
<dbReference type="Pfam" id="PF02798">
    <property type="entry name" value="GST_N"/>
    <property type="match status" value="1"/>
</dbReference>
<proteinExistence type="predicted"/>
<name>A0A1D9GK78_9GAMM</name>
<dbReference type="EMBL" id="CP017715">
    <property type="protein sequence ID" value="AOY87961.1"/>
    <property type="molecule type" value="Genomic_DNA"/>
</dbReference>
<evidence type="ECO:0000259" key="1">
    <source>
        <dbReference type="PROSITE" id="PS50404"/>
    </source>
</evidence>
<organism evidence="2 3">
    <name type="scientific">Marinobacter salinus</name>
    <dbReference type="NCBI Taxonomy" id="1874317"/>
    <lineage>
        <taxon>Bacteria</taxon>
        <taxon>Pseudomonadati</taxon>
        <taxon>Pseudomonadota</taxon>
        <taxon>Gammaproteobacteria</taxon>
        <taxon>Pseudomonadales</taxon>
        <taxon>Marinobacteraceae</taxon>
        <taxon>Marinobacter</taxon>
    </lineage>
</organism>
<dbReference type="PROSITE" id="PS50404">
    <property type="entry name" value="GST_NTER"/>
    <property type="match status" value="1"/>
</dbReference>
<evidence type="ECO:0000313" key="3">
    <source>
        <dbReference type="Proteomes" id="UP000177445"/>
    </source>
</evidence>
<dbReference type="STRING" id="1874317.BKP64_07130"/>
<dbReference type="InterPro" id="IPR004045">
    <property type="entry name" value="Glutathione_S-Trfase_N"/>
</dbReference>
<dbReference type="InterPro" id="IPR036249">
    <property type="entry name" value="Thioredoxin-like_sf"/>
</dbReference>
<dbReference type="AlphaFoldDB" id="A0A1D9GK78"/>
<keyword evidence="3" id="KW-1185">Reference proteome</keyword>
<protein>
    <recommendedName>
        <fullName evidence="1">GST N-terminal domain-containing protein</fullName>
    </recommendedName>
</protein>
<reference evidence="2 3" key="1">
    <citation type="submission" date="2016-10" db="EMBL/GenBank/DDBJ databases">
        <title>Marinobacter salinus sp. nov., a moderately halophilic bacterium isolated from a tidal flat environment.</title>
        <authorList>
            <person name="Park S.-J."/>
        </authorList>
    </citation>
    <scope>NUCLEOTIDE SEQUENCE [LARGE SCALE GENOMIC DNA]</scope>
    <source>
        <strain evidence="2 3">Hb8</strain>
    </source>
</reference>
<dbReference type="KEGG" id="msq:BKP64_07130"/>
<gene>
    <name evidence="2" type="ORF">BKP64_07130</name>
</gene>
<dbReference type="Gene3D" id="1.20.1050.10">
    <property type="match status" value="1"/>
</dbReference>
<evidence type="ECO:0000313" key="2">
    <source>
        <dbReference type="EMBL" id="AOY87961.1"/>
    </source>
</evidence>
<dbReference type="Gene3D" id="3.40.30.10">
    <property type="entry name" value="Glutaredoxin"/>
    <property type="match status" value="1"/>
</dbReference>
<dbReference type="RefSeq" id="WP_070967867.1">
    <property type="nucleotide sequence ID" value="NZ_CP017715.1"/>
</dbReference>
<accession>A0A1D9GK78</accession>
<dbReference type="Proteomes" id="UP000177445">
    <property type="component" value="Chromosome"/>
</dbReference>